<dbReference type="PRINTS" id="PR00469">
    <property type="entry name" value="PNDRDTASEII"/>
</dbReference>
<accession>A0A6J6RXF7</accession>
<keyword evidence="2" id="KW-0285">Flavoprotein</keyword>
<proteinExistence type="inferred from homology"/>
<gene>
    <name evidence="6" type="ORF">UFOPK2579_02357</name>
</gene>
<name>A0A6J6RXF7_9ZZZZ</name>
<dbReference type="AlphaFoldDB" id="A0A6J6RXF7"/>
<dbReference type="Gene3D" id="3.50.50.100">
    <property type="match status" value="1"/>
</dbReference>
<evidence type="ECO:0000256" key="4">
    <source>
        <dbReference type="ARBA" id="ARBA00023002"/>
    </source>
</evidence>
<organism evidence="6">
    <name type="scientific">freshwater metagenome</name>
    <dbReference type="NCBI Taxonomy" id="449393"/>
    <lineage>
        <taxon>unclassified sequences</taxon>
        <taxon>metagenomes</taxon>
        <taxon>ecological metagenomes</taxon>
    </lineage>
</organism>
<evidence type="ECO:0000259" key="5">
    <source>
        <dbReference type="Pfam" id="PF07992"/>
    </source>
</evidence>
<evidence type="ECO:0000256" key="2">
    <source>
        <dbReference type="ARBA" id="ARBA00022630"/>
    </source>
</evidence>
<keyword evidence="3" id="KW-0274">FAD</keyword>
<dbReference type="PANTHER" id="PTHR43735:SF3">
    <property type="entry name" value="FERROPTOSIS SUPPRESSOR PROTEIN 1"/>
    <property type="match status" value="1"/>
</dbReference>
<dbReference type="GO" id="GO:0050660">
    <property type="term" value="F:flavin adenine dinucleotide binding"/>
    <property type="evidence" value="ECO:0007669"/>
    <property type="project" value="TreeGrafter"/>
</dbReference>
<sequence>MPALRPRVVVAGLGDIGVLSAIHLARHVEVVGISAKPEVVSGQELGVRLARPDDWARDNRVAFERYRRLDGVRRLHGSLSGVDLDAREVSVELADGTRTVEPYDVLVIATGVSNGFWRTPGLQSRADVDAAVQSHHDTVAAAASVAVIGGGAAALSAAANLRIRWPQQQVDLYFPGERALVHHHPRAWEHVRRRLVDLGVGLHPGHRAVVPAGFVGDVITRDAVHWSTGQPPAVADAVLWAIGAVRPNTDWLPGDLLDDDGFVQVTSTLQTPTRREVFAIGDVAASDPLRSSARNRADGLLARNVRSHLADRPLADYRPTRSRWGSVLGVQDDGLLFLTSDGRAIQIPAWVIHRVLLPWVVRRGFYRGVRRAR</sequence>
<dbReference type="InterPro" id="IPR023753">
    <property type="entry name" value="FAD/NAD-binding_dom"/>
</dbReference>
<dbReference type="GO" id="GO:0005737">
    <property type="term" value="C:cytoplasm"/>
    <property type="evidence" value="ECO:0007669"/>
    <property type="project" value="TreeGrafter"/>
</dbReference>
<feature type="domain" description="FAD/NAD(P)-binding" evidence="5">
    <location>
        <begin position="7"/>
        <end position="285"/>
    </location>
</feature>
<protein>
    <submittedName>
        <fullName evidence="6">Unannotated protein</fullName>
    </submittedName>
</protein>
<comment type="similarity">
    <text evidence="1">Belongs to the FAD-dependent oxidoreductase family.</text>
</comment>
<dbReference type="PRINTS" id="PR00368">
    <property type="entry name" value="FADPNR"/>
</dbReference>
<dbReference type="InterPro" id="IPR036188">
    <property type="entry name" value="FAD/NAD-bd_sf"/>
</dbReference>
<evidence type="ECO:0000256" key="1">
    <source>
        <dbReference type="ARBA" id="ARBA00006442"/>
    </source>
</evidence>
<dbReference type="EMBL" id="CAEZXR010000342">
    <property type="protein sequence ID" value="CAB4727162.1"/>
    <property type="molecule type" value="Genomic_DNA"/>
</dbReference>
<keyword evidence="4" id="KW-0560">Oxidoreductase</keyword>
<dbReference type="GO" id="GO:0004174">
    <property type="term" value="F:electron-transferring-flavoprotein dehydrogenase activity"/>
    <property type="evidence" value="ECO:0007669"/>
    <property type="project" value="TreeGrafter"/>
</dbReference>
<dbReference type="SUPFAM" id="SSF51905">
    <property type="entry name" value="FAD/NAD(P)-binding domain"/>
    <property type="match status" value="2"/>
</dbReference>
<dbReference type="PANTHER" id="PTHR43735">
    <property type="entry name" value="APOPTOSIS-INDUCING FACTOR 1"/>
    <property type="match status" value="1"/>
</dbReference>
<evidence type="ECO:0000313" key="6">
    <source>
        <dbReference type="EMBL" id="CAB4727162.1"/>
    </source>
</evidence>
<reference evidence="6" key="1">
    <citation type="submission" date="2020-05" db="EMBL/GenBank/DDBJ databases">
        <authorList>
            <person name="Chiriac C."/>
            <person name="Salcher M."/>
            <person name="Ghai R."/>
            <person name="Kavagutti S V."/>
        </authorList>
    </citation>
    <scope>NUCLEOTIDE SEQUENCE</scope>
</reference>
<evidence type="ECO:0000256" key="3">
    <source>
        <dbReference type="ARBA" id="ARBA00022827"/>
    </source>
</evidence>
<dbReference type="Pfam" id="PF07992">
    <property type="entry name" value="Pyr_redox_2"/>
    <property type="match status" value="1"/>
</dbReference>